<comment type="caution">
    <text evidence="1">The sequence shown here is derived from an EMBL/GenBank/DDBJ whole genome shotgun (WGS) entry which is preliminary data.</text>
</comment>
<name>A0A5B7G8K1_PORTR</name>
<sequence length="105" mass="12011">MENFCVLQPARRPADHKTQHAWTVYGDESTISRERINLYLPVPRLYGCTSTFPLTRSEGVLVWRSSAATCCTRRCMLVWTASCHRGEWPPGVITTLRTLQGWITI</sequence>
<keyword evidence="2" id="KW-1185">Reference proteome</keyword>
<dbReference type="EMBL" id="VSRR010011873">
    <property type="protein sequence ID" value="MPC53785.1"/>
    <property type="molecule type" value="Genomic_DNA"/>
</dbReference>
<evidence type="ECO:0000313" key="1">
    <source>
        <dbReference type="EMBL" id="MPC53785.1"/>
    </source>
</evidence>
<protein>
    <submittedName>
        <fullName evidence="1">Uncharacterized protein</fullName>
    </submittedName>
</protein>
<proteinExistence type="predicted"/>
<reference evidence="1 2" key="1">
    <citation type="submission" date="2019-05" db="EMBL/GenBank/DDBJ databases">
        <title>Another draft genome of Portunus trituberculatus and its Hox gene families provides insights of decapod evolution.</title>
        <authorList>
            <person name="Jeong J.-H."/>
            <person name="Song I."/>
            <person name="Kim S."/>
            <person name="Choi T."/>
            <person name="Kim D."/>
            <person name="Ryu S."/>
            <person name="Kim W."/>
        </authorList>
    </citation>
    <scope>NUCLEOTIDE SEQUENCE [LARGE SCALE GENOMIC DNA]</scope>
    <source>
        <tissue evidence="1">Muscle</tissue>
    </source>
</reference>
<dbReference type="AlphaFoldDB" id="A0A5B7G8K1"/>
<evidence type="ECO:0000313" key="2">
    <source>
        <dbReference type="Proteomes" id="UP000324222"/>
    </source>
</evidence>
<gene>
    <name evidence="1" type="ORF">E2C01_047685</name>
</gene>
<dbReference type="Proteomes" id="UP000324222">
    <property type="component" value="Unassembled WGS sequence"/>
</dbReference>
<accession>A0A5B7G8K1</accession>
<organism evidence="1 2">
    <name type="scientific">Portunus trituberculatus</name>
    <name type="common">Swimming crab</name>
    <name type="synonym">Neptunus trituberculatus</name>
    <dbReference type="NCBI Taxonomy" id="210409"/>
    <lineage>
        <taxon>Eukaryota</taxon>
        <taxon>Metazoa</taxon>
        <taxon>Ecdysozoa</taxon>
        <taxon>Arthropoda</taxon>
        <taxon>Crustacea</taxon>
        <taxon>Multicrustacea</taxon>
        <taxon>Malacostraca</taxon>
        <taxon>Eumalacostraca</taxon>
        <taxon>Eucarida</taxon>
        <taxon>Decapoda</taxon>
        <taxon>Pleocyemata</taxon>
        <taxon>Brachyura</taxon>
        <taxon>Eubrachyura</taxon>
        <taxon>Portunoidea</taxon>
        <taxon>Portunidae</taxon>
        <taxon>Portuninae</taxon>
        <taxon>Portunus</taxon>
    </lineage>
</organism>